<dbReference type="PANTHER" id="PTHR13464:SF0">
    <property type="entry name" value="SAP30-BINDING PROTEIN"/>
    <property type="match status" value="1"/>
</dbReference>
<proteinExistence type="predicted"/>
<feature type="compositionally biased region" description="Basic and acidic residues" evidence="1">
    <location>
        <begin position="425"/>
        <end position="445"/>
    </location>
</feature>
<dbReference type="AlphaFoldDB" id="A0A9Q0F1K5"/>
<feature type="region of interest" description="Disordered" evidence="1">
    <location>
        <begin position="422"/>
        <end position="445"/>
    </location>
</feature>
<dbReference type="GO" id="GO:0006355">
    <property type="term" value="P:regulation of DNA-templated transcription"/>
    <property type="evidence" value="ECO:0007669"/>
    <property type="project" value="InterPro"/>
</dbReference>
<feature type="compositionally biased region" description="Acidic residues" evidence="1">
    <location>
        <begin position="18"/>
        <end position="28"/>
    </location>
</feature>
<feature type="compositionally biased region" description="Polar residues" evidence="1">
    <location>
        <begin position="183"/>
        <end position="193"/>
    </location>
</feature>
<dbReference type="Proteomes" id="UP001141552">
    <property type="component" value="Unassembled WGS sequence"/>
</dbReference>
<organism evidence="2 3">
    <name type="scientific">Turnera subulata</name>
    <dbReference type="NCBI Taxonomy" id="218843"/>
    <lineage>
        <taxon>Eukaryota</taxon>
        <taxon>Viridiplantae</taxon>
        <taxon>Streptophyta</taxon>
        <taxon>Embryophyta</taxon>
        <taxon>Tracheophyta</taxon>
        <taxon>Spermatophyta</taxon>
        <taxon>Magnoliopsida</taxon>
        <taxon>eudicotyledons</taxon>
        <taxon>Gunneridae</taxon>
        <taxon>Pentapetalae</taxon>
        <taxon>rosids</taxon>
        <taxon>fabids</taxon>
        <taxon>Malpighiales</taxon>
        <taxon>Passifloraceae</taxon>
        <taxon>Turnera</taxon>
    </lineage>
</organism>
<dbReference type="EMBL" id="JAKUCV010007507">
    <property type="protein sequence ID" value="KAJ4823163.1"/>
    <property type="molecule type" value="Genomic_DNA"/>
</dbReference>
<feature type="region of interest" description="Disordered" evidence="1">
    <location>
        <begin position="175"/>
        <end position="241"/>
    </location>
</feature>
<protein>
    <recommendedName>
        <fullName evidence="4">SAP30-binding protein</fullName>
    </recommendedName>
</protein>
<name>A0A9Q0F1K5_9ROSI</name>
<reference evidence="2" key="2">
    <citation type="journal article" date="2023" name="Plants (Basel)">
        <title>Annotation of the Turnera subulata (Passifloraceae) Draft Genome Reveals the S-Locus Evolved after the Divergence of Turneroideae from Passifloroideae in a Stepwise Manner.</title>
        <authorList>
            <person name="Henning P.M."/>
            <person name="Roalson E.H."/>
            <person name="Mir W."/>
            <person name="McCubbin A.G."/>
            <person name="Shore J.S."/>
        </authorList>
    </citation>
    <scope>NUCLEOTIDE SEQUENCE</scope>
    <source>
        <strain evidence="2">F60SS</strain>
    </source>
</reference>
<feature type="region of interest" description="Disordered" evidence="1">
    <location>
        <begin position="1"/>
        <end position="116"/>
    </location>
</feature>
<dbReference type="Pfam" id="PF07818">
    <property type="entry name" value="HCNGP"/>
    <property type="match status" value="1"/>
</dbReference>
<feature type="region of interest" description="Disordered" evidence="1">
    <location>
        <begin position="367"/>
        <end position="392"/>
    </location>
</feature>
<sequence length="445" mass="49156">MASRKKPSEGIALLSMYNDDEEEDEEMEEAAHDSPPAEEQEPREPNGDRGLNEAEQDLAARDAMLITDEFGNESKSPAVPGQSNSTPKDASALFSSSPLLPQQQRVAGLGTKRRGRRAGFSIVDYGHDEVAMSPEPEEGEFDEEDHTGVLVALISDSISEVLNCRSAGGLQEKISPRSAHVVTPSTQATPQSSEHVEPSQADEINNTTNEAEAGENDAKDPEEKVDPLDKFLPPPPKEPCPEKLQEKINKFLYLKKVGRSFNAEVRNRKDYRNPDFLLHAVRYQDIDQIGSCFSKDVFDPHGYDQSDYYLEIEADMRRERERKEQELKKSPKVEFVAGGTQPGVVLPSSKFSLPIPVVAPSAVQSASAAADVVPREGRQNKKSKWDKVDTDGRNLLSVGGQDVTHAASLSSAHVGTGYLAYAQQKRREADEKRSRSSERKLDRRS</sequence>
<comment type="caution">
    <text evidence="2">The sequence shown here is derived from an EMBL/GenBank/DDBJ whole genome shotgun (WGS) entry which is preliminary data.</text>
</comment>
<feature type="compositionally biased region" description="Low complexity" evidence="1">
    <location>
        <begin position="95"/>
        <end position="104"/>
    </location>
</feature>
<gene>
    <name evidence="2" type="ORF">Tsubulata_019213</name>
</gene>
<accession>A0A9Q0F1K5</accession>
<feature type="compositionally biased region" description="Basic and acidic residues" evidence="1">
    <location>
        <begin position="373"/>
        <end position="392"/>
    </location>
</feature>
<feature type="compositionally biased region" description="Basic and acidic residues" evidence="1">
    <location>
        <begin position="40"/>
        <end position="52"/>
    </location>
</feature>
<evidence type="ECO:0000313" key="2">
    <source>
        <dbReference type="EMBL" id="KAJ4823163.1"/>
    </source>
</evidence>
<feature type="compositionally biased region" description="Basic and acidic residues" evidence="1">
    <location>
        <begin position="216"/>
        <end position="229"/>
    </location>
</feature>
<evidence type="ECO:0000256" key="1">
    <source>
        <dbReference type="SAM" id="MobiDB-lite"/>
    </source>
</evidence>
<evidence type="ECO:0000313" key="3">
    <source>
        <dbReference type="Proteomes" id="UP001141552"/>
    </source>
</evidence>
<dbReference type="InterPro" id="IPR012479">
    <property type="entry name" value="SAP30BP"/>
</dbReference>
<dbReference type="OrthoDB" id="1714508at2759"/>
<dbReference type="PANTHER" id="PTHR13464">
    <property type="entry name" value="TRANSCRIPTIONAL REGULATOR PROTEIN HCNGP"/>
    <property type="match status" value="1"/>
</dbReference>
<feature type="compositionally biased region" description="Low complexity" evidence="1">
    <location>
        <begin position="201"/>
        <end position="211"/>
    </location>
</feature>
<reference evidence="2" key="1">
    <citation type="submission" date="2022-02" db="EMBL/GenBank/DDBJ databases">
        <authorList>
            <person name="Henning P.M."/>
            <person name="McCubbin A.G."/>
            <person name="Shore J.S."/>
        </authorList>
    </citation>
    <scope>NUCLEOTIDE SEQUENCE</scope>
    <source>
        <strain evidence="2">F60SS</strain>
        <tissue evidence="2">Leaves</tissue>
    </source>
</reference>
<keyword evidence="3" id="KW-1185">Reference proteome</keyword>
<evidence type="ECO:0008006" key="4">
    <source>
        <dbReference type="Google" id="ProtNLM"/>
    </source>
</evidence>
<dbReference type="GO" id="GO:0005634">
    <property type="term" value="C:nucleus"/>
    <property type="evidence" value="ECO:0007669"/>
    <property type="project" value="TreeGrafter"/>
</dbReference>